<dbReference type="Proteomes" id="UP000257109">
    <property type="component" value="Unassembled WGS sequence"/>
</dbReference>
<comment type="caution">
    <text evidence="1">The sequence shown here is derived from an EMBL/GenBank/DDBJ whole genome shotgun (WGS) entry which is preliminary data.</text>
</comment>
<accession>A0A371FUY5</accession>
<dbReference type="GO" id="GO:0003676">
    <property type="term" value="F:nucleic acid binding"/>
    <property type="evidence" value="ECO:0007669"/>
    <property type="project" value="InterPro"/>
</dbReference>
<reference evidence="1" key="1">
    <citation type="submission" date="2018-05" db="EMBL/GenBank/DDBJ databases">
        <title>Draft genome of Mucuna pruriens seed.</title>
        <authorList>
            <person name="Nnadi N.E."/>
            <person name="Vos R."/>
            <person name="Hasami M.H."/>
            <person name="Devisetty U.K."/>
            <person name="Aguiy J.C."/>
        </authorList>
    </citation>
    <scope>NUCLEOTIDE SEQUENCE [LARGE SCALE GENOMIC DNA]</scope>
    <source>
        <strain evidence="1">JCA_2017</strain>
    </source>
</reference>
<dbReference type="PANTHER" id="PTHR42648">
    <property type="entry name" value="TRANSPOSASE, PUTATIVE-RELATED"/>
    <property type="match status" value="1"/>
</dbReference>
<dbReference type="AlphaFoldDB" id="A0A371FUY5"/>
<dbReference type="CDD" id="cd09272">
    <property type="entry name" value="RNase_HI_RT_Ty1"/>
    <property type="match status" value="1"/>
</dbReference>
<proteinExistence type="predicted"/>
<dbReference type="InterPro" id="IPR012337">
    <property type="entry name" value="RNaseH-like_sf"/>
</dbReference>
<dbReference type="Gene3D" id="3.30.420.10">
    <property type="entry name" value="Ribonuclease H-like superfamily/Ribonuclease H"/>
    <property type="match status" value="2"/>
</dbReference>
<dbReference type="STRING" id="157652.A0A371FUY5"/>
<gene>
    <name evidence="1" type="ORF">CR513_37293</name>
</gene>
<evidence type="ECO:0000313" key="2">
    <source>
        <dbReference type="Proteomes" id="UP000257109"/>
    </source>
</evidence>
<evidence type="ECO:0008006" key="3">
    <source>
        <dbReference type="Google" id="ProtNLM"/>
    </source>
</evidence>
<evidence type="ECO:0000313" key="1">
    <source>
        <dbReference type="EMBL" id="RDX81970.1"/>
    </source>
</evidence>
<keyword evidence="2" id="KW-1185">Reference proteome</keyword>
<organism evidence="1 2">
    <name type="scientific">Mucuna pruriens</name>
    <name type="common">Velvet bean</name>
    <name type="synonym">Dolichos pruriens</name>
    <dbReference type="NCBI Taxonomy" id="157652"/>
    <lineage>
        <taxon>Eukaryota</taxon>
        <taxon>Viridiplantae</taxon>
        <taxon>Streptophyta</taxon>
        <taxon>Embryophyta</taxon>
        <taxon>Tracheophyta</taxon>
        <taxon>Spermatophyta</taxon>
        <taxon>Magnoliopsida</taxon>
        <taxon>eudicotyledons</taxon>
        <taxon>Gunneridae</taxon>
        <taxon>Pentapetalae</taxon>
        <taxon>rosids</taxon>
        <taxon>fabids</taxon>
        <taxon>Fabales</taxon>
        <taxon>Fabaceae</taxon>
        <taxon>Papilionoideae</taxon>
        <taxon>50 kb inversion clade</taxon>
        <taxon>NPAAA clade</taxon>
        <taxon>indigoferoid/millettioid clade</taxon>
        <taxon>Phaseoleae</taxon>
        <taxon>Mucuna</taxon>
    </lineage>
</organism>
<sequence length="500" mass="57623">MAGKHTRVSFKKYHPSRKLELLELVHSDVNSFSEALYFVTFIDDCSKKLWVYALKTKDQVLEKFKQFQALVERQSGKKVKCIHSNNSGEYYEPFDLNDLAERMNKTLIERVRCMLFEARLLKHFCGKTLYTAVHVINLSFTIALNAEVPNKIWFEKDAKYDHLQDEYGYKLYDSIEKKLVRSCNVQFMEDQTIEDIDKVKKTTPEKDNIRMSVHDLDTIGNNVQNGKQHDYVGDQQLGDSFAMKDMGATKHILGIRIIRDRQAKKLWLSQEYYVKKISYENTKAVSTPLAPHFKPSSRHSLSNEAKKTNMNRVPYASTVGSLMYAMMCTRLDIVHVVDIVNRFLSNPGYIDSNMTGDIDSKKTTFDYLIKFVGGLWLGNLNYRSCVALSTIKAEFIVITEACKELFWVKKFLQELGFVQDKYLLLYDSQSATHLGKNSTFHSRSKHIGIRDALDAKLLELVKVHIDDNGANMITKTLPRGKFEVCCEIVGMAITPTYYFL</sequence>
<name>A0A371FUY5_MUCPR</name>
<dbReference type="InterPro" id="IPR036397">
    <property type="entry name" value="RNaseH_sf"/>
</dbReference>
<feature type="non-terminal residue" evidence="1">
    <location>
        <position position="1"/>
    </location>
</feature>
<dbReference type="PANTHER" id="PTHR42648:SF28">
    <property type="entry name" value="TRANSPOSON-ENCODED PROTEIN WITH RIBONUCLEASE H-LIKE AND RETROVIRUS ZINC FINGER-LIKE DOMAINS"/>
    <property type="match status" value="1"/>
</dbReference>
<protein>
    <recommendedName>
        <fullName evidence="3">Integrase catalytic domain-containing protein</fullName>
    </recommendedName>
</protein>
<dbReference type="OrthoDB" id="418757at2759"/>
<dbReference type="EMBL" id="QJKJ01007780">
    <property type="protein sequence ID" value="RDX81970.1"/>
    <property type="molecule type" value="Genomic_DNA"/>
</dbReference>
<dbReference type="InterPro" id="IPR039537">
    <property type="entry name" value="Retrotran_Ty1/copia-like"/>
</dbReference>
<dbReference type="SUPFAM" id="SSF53098">
    <property type="entry name" value="Ribonuclease H-like"/>
    <property type="match status" value="1"/>
</dbReference>